<feature type="domain" description="Helicase C-terminal" evidence="4">
    <location>
        <begin position="561"/>
        <end position="713"/>
    </location>
</feature>
<organism evidence="5 6">
    <name type="scientific">Monosiga brevicollis</name>
    <name type="common">Choanoflagellate</name>
    <dbReference type="NCBI Taxonomy" id="81824"/>
    <lineage>
        <taxon>Eukaryota</taxon>
        <taxon>Choanoflagellata</taxon>
        <taxon>Craspedida</taxon>
        <taxon>Salpingoecidae</taxon>
        <taxon>Monosiga</taxon>
    </lineage>
</organism>
<dbReference type="Gene3D" id="1.20.120.850">
    <property type="entry name" value="SWI2/SNF2 ATPases, N-terminal domain"/>
    <property type="match status" value="1"/>
</dbReference>
<dbReference type="FunFam" id="3.40.50.10810:FF:000020">
    <property type="entry name" value="DNA repair and recombination protein RAD54B"/>
    <property type="match status" value="1"/>
</dbReference>
<dbReference type="InterPro" id="IPR000330">
    <property type="entry name" value="SNF2_N"/>
</dbReference>
<dbReference type="CDD" id="cd18793">
    <property type="entry name" value="SF2_C_SNF"/>
    <property type="match status" value="1"/>
</dbReference>
<sequence>MVRPAHPSSNVATGTPAKAAATSTNGAADADAPTWRHFSCVWCKYSRKKHKSWQGDAVLSVKGSTVILQDLEAKEIGKSSTLRPADLVSLQDGETLNFSGKIIEIMGTIERKRYESGACFRTASVSSATLTARTASAKLLFAVSPILCHARGLRHSLQSVKQLKPRYDPNQPGALVLKPPPVRVHSHLHMAAPSCVPLVVDPHLSTILRPHQREGVRFVIECVAGCKSDLEGTGCILADDMGLGKTLQCISVVWTLLKQGFDGKPLCQRALIICPGSLVKNWEAEFRKWLGVERIKTFAISSANKLEHVQQAKAFPVVIVSYEMYLRCMDLLKQVRFDVVICDEAHRLKNANAKTTRILSGLATRRRIALTGTPVQNDLQEFFTLVDFVNPGLFGSSAKFKRLYETPIVRARQHDATPAEKDLGEARAEELNRTIHEFVLRRTKEVNAAYLPPKTDYVVFCQPTPLQLQLYQRLIATQFVRSCMNAVRGGTRHLLVIAALRMLCNAPSLLAGRQSANVADSDFDRVLKDVRRLLPGSDDNDVAARTTLLEGSGKVALVRHMLRQWREKTDERALLVSNSTRCLDILQLLCEAEGWPFLRLQGSTPTHQRLEMVNRFNARHHDDFVFLMSSKAGGVGLNIVGASRLVLFDTDWNPSHDLQAMARIWREGQTRPVFIYRLVATGTIEEKIYQRQIVKSALGTTVMEDKETEQAFSTKDLKELFQLHLDVASETVQLMRKKKDKISSSLVNWGVYQPPFPLDDLRDSLTFEGVPENLATCLLEHLNDDNTPPAEPAIDDNADAGCEIDALLAPTSDETEDEMLERALTDM</sequence>
<dbReference type="Gene3D" id="3.40.50.10810">
    <property type="entry name" value="Tandem AAA-ATPase domain"/>
    <property type="match status" value="1"/>
</dbReference>
<reference evidence="5 6" key="1">
    <citation type="journal article" date="2008" name="Nature">
        <title>The genome of the choanoflagellate Monosiga brevicollis and the origin of metazoans.</title>
        <authorList>
            <consortium name="JGI Sequencing"/>
            <person name="King N."/>
            <person name="Westbrook M.J."/>
            <person name="Young S.L."/>
            <person name="Kuo A."/>
            <person name="Abedin M."/>
            <person name="Chapman J."/>
            <person name="Fairclough S."/>
            <person name="Hellsten U."/>
            <person name="Isogai Y."/>
            <person name="Letunic I."/>
            <person name="Marr M."/>
            <person name="Pincus D."/>
            <person name="Putnam N."/>
            <person name="Rokas A."/>
            <person name="Wright K.J."/>
            <person name="Zuzow R."/>
            <person name="Dirks W."/>
            <person name="Good M."/>
            <person name="Goodstein D."/>
            <person name="Lemons D."/>
            <person name="Li W."/>
            <person name="Lyons J.B."/>
            <person name="Morris A."/>
            <person name="Nichols S."/>
            <person name="Richter D.J."/>
            <person name="Salamov A."/>
            <person name="Bork P."/>
            <person name="Lim W.A."/>
            <person name="Manning G."/>
            <person name="Miller W.T."/>
            <person name="McGinnis W."/>
            <person name="Shapiro H."/>
            <person name="Tjian R."/>
            <person name="Grigoriev I.V."/>
            <person name="Rokhsar D."/>
        </authorList>
    </citation>
    <scope>NUCLEOTIDE SEQUENCE [LARGE SCALE GENOMIC DNA]</scope>
    <source>
        <strain evidence="6">MX1 / ATCC 50154</strain>
    </source>
</reference>
<dbReference type="FunCoup" id="A9UX01">
    <property type="interactions" value="376"/>
</dbReference>
<dbReference type="InterPro" id="IPR001650">
    <property type="entry name" value="Helicase_C-like"/>
</dbReference>
<dbReference type="InterPro" id="IPR027417">
    <property type="entry name" value="P-loop_NTPase"/>
</dbReference>
<keyword evidence="1" id="KW-0378">Hydrolase</keyword>
<dbReference type="PANTHER" id="PTHR45629">
    <property type="entry name" value="SNF2/RAD54 FAMILY MEMBER"/>
    <property type="match status" value="1"/>
</dbReference>
<dbReference type="eggNOG" id="KOG0390">
    <property type="taxonomic scope" value="Eukaryota"/>
</dbReference>
<dbReference type="InterPro" id="IPR038718">
    <property type="entry name" value="SNF2-like_sf"/>
</dbReference>
<dbReference type="SMART" id="SM00487">
    <property type="entry name" value="DEXDc"/>
    <property type="match status" value="1"/>
</dbReference>
<proteinExistence type="predicted"/>
<name>A9UX01_MONBE</name>
<keyword evidence="6" id="KW-1185">Reference proteome</keyword>
<feature type="compositionally biased region" description="Low complexity" evidence="2">
    <location>
        <begin position="17"/>
        <end position="30"/>
    </location>
</feature>
<dbReference type="Pfam" id="PF00271">
    <property type="entry name" value="Helicase_C"/>
    <property type="match status" value="1"/>
</dbReference>
<evidence type="ECO:0000313" key="5">
    <source>
        <dbReference type="EMBL" id="EDQ90307.1"/>
    </source>
</evidence>
<evidence type="ECO:0008006" key="7">
    <source>
        <dbReference type="Google" id="ProtNLM"/>
    </source>
</evidence>
<dbReference type="InParanoid" id="A9UX01"/>
<protein>
    <recommendedName>
        <fullName evidence="7">DNA repair and recombination protein RAD54B</fullName>
    </recommendedName>
</protein>
<dbReference type="Pfam" id="PF00176">
    <property type="entry name" value="SNF2-rel_dom"/>
    <property type="match status" value="1"/>
</dbReference>
<dbReference type="Proteomes" id="UP000001357">
    <property type="component" value="Unassembled WGS sequence"/>
</dbReference>
<dbReference type="EMBL" id="CH991548">
    <property type="protein sequence ID" value="EDQ90307.1"/>
    <property type="molecule type" value="Genomic_DNA"/>
</dbReference>
<evidence type="ECO:0000259" key="3">
    <source>
        <dbReference type="PROSITE" id="PS51192"/>
    </source>
</evidence>
<dbReference type="STRING" id="81824.A9UX01"/>
<evidence type="ECO:0000256" key="1">
    <source>
        <dbReference type="ARBA" id="ARBA00022801"/>
    </source>
</evidence>
<dbReference type="PROSITE" id="PS51194">
    <property type="entry name" value="HELICASE_CTER"/>
    <property type="match status" value="1"/>
</dbReference>
<dbReference type="GO" id="GO:0000724">
    <property type="term" value="P:double-strand break repair via homologous recombination"/>
    <property type="evidence" value="ECO:0000318"/>
    <property type="project" value="GO_Central"/>
</dbReference>
<dbReference type="InterPro" id="IPR050496">
    <property type="entry name" value="SNF2_RAD54_helicase_repair"/>
</dbReference>
<dbReference type="KEGG" id="mbr:MONBRDRAFT_16342"/>
<dbReference type="GO" id="GO:0005524">
    <property type="term" value="F:ATP binding"/>
    <property type="evidence" value="ECO:0007669"/>
    <property type="project" value="InterPro"/>
</dbReference>
<dbReference type="GeneID" id="5890361"/>
<dbReference type="InterPro" id="IPR049730">
    <property type="entry name" value="SNF2/RAD54-like_C"/>
</dbReference>
<dbReference type="RefSeq" id="XP_001745074.1">
    <property type="nucleotide sequence ID" value="XM_001745022.1"/>
</dbReference>
<dbReference type="InterPro" id="IPR014001">
    <property type="entry name" value="Helicase_ATP-bd"/>
</dbReference>
<dbReference type="CDD" id="cd18004">
    <property type="entry name" value="DEXHc_RAD54"/>
    <property type="match status" value="1"/>
</dbReference>
<gene>
    <name evidence="5" type="ORF">MONBRDRAFT_16342</name>
</gene>
<dbReference type="OMA" id="AWFNKIC"/>
<dbReference type="PROSITE" id="PS51192">
    <property type="entry name" value="HELICASE_ATP_BIND_1"/>
    <property type="match status" value="1"/>
</dbReference>
<dbReference type="SMART" id="SM00490">
    <property type="entry name" value="HELICc"/>
    <property type="match status" value="1"/>
</dbReference>
<dbReference type="GO" id="GO:0016787">
    <property type="term" value="F:hydrolase activity"/>
    <property type="evidence" value="ECO:0007669"/>
    <property type="project" value="UniProtKB-KW"/>
</dbReference>
<dbReference type="GO" id="GO:0015616">
    <property type="term" value="F:DNA translocase activity"/>
    <property type="evidence" value="ECO:0000318"/>
    <property type="project" value="GO_Central"/>
</dbReference>
<dbReference type="PANTHER" id="PTHR45629:SF7">
    <property type="entry name" value="DNA EXCISION REPAIR PROTEIN ERCC-6-RELATED"/>
    <property type="match status" value="1"/>
</dbReference>
<evidence type="ECO:0000259" key="4">
    <source>
        <dbReference type="PROSITE" id="PS51194"/>
    </source>
</evidence>
<dbReference type="SUPFAM" id="SSF52540">
    <property type="entry name" value="P-loop containing nucleoside triphosphate hydrolases"/>
    <property type="match status" value="2"/>
</dbReference>
<evidence type="ECO:0000313" key="6">
    <source>
        <dbReference type="Proteomes" id="UP000001357"/>
    </source>
</evidence>
<dbReference type="Gene3D" id="3.40.50.300">
    <property type="entry name" value="P-loop containing nucleotide triphosphate hydrolases"/>
    <property type="match status" value="1"/>
</dbReference>
<accession>A9UX01</accession>
<feature type="region of interest" description="Disordered" evidence="2">
    <location>
        <begin position="1"/>
        <end position="30"/>
    </location>
</feature>
<dbReference type="GO" id="GO:0005634">
    <property type="term" value="C:nucleus"/>
    <property type="evidence" value="ECO:0000318"/>
    <property type="project" value="GO_Central"/>
</dbReference>
<evidence type="ECO:0000256" key="2">
    <source>
        <dbReference type="SAM" id="MobiDB-lite"/>
    </source>
</evidence>
<dbReference type="AlphaFoldDB" id="A9UX01"/>
<dbReference type="GO" id="GO:0007131">
    <property type="term" value="P:reciprocal meiotic recombination"/>
    <property type="evidence" value="ECO:0000318"/>
    <property type="project" value="GO_Central"/>
</dbReference>
<feature type="domain" description="Helicase ATP-binding" evidence="3">
    <location>
        <begin position="226"/>
        <end position="392"/>
    </location>
</feature>